<gene>
    <name evidence="2" type="ORF">GUJ93_ZPchr0007g3625</name>
</gene>
<dbReference type="Proteomes" id="UP000729402">
    <property type="component" value="Unassembled WGS sequence"/>
</dbReference>
<dbReference type="OrthoDB" id="729519at2759"/>
<evidence type="ECO:0000313" key="2">
    <source>
        <dbReference type="EMBL" id="KAG8081045.1"/>
    </source>
</evidence>
<keyword evidence="3" id="KW-1185">Reference proteome</keyword>
<dbReference type="PANTHER" id="PTHR31719">
    <property type="entry name" value="NAC TRANSCRIPTION FACTOR 56"/>
    <property type="match status" value="1"/>
</dbReference>
<dbReference type="GO" id="GO:0003677">
    <property type="term" value="F:DNA binding"/>
    <property type="evidence" value="ECO:0007669"/>
    <property type="project" value="InterPro"/>
</dbReference>
<evidence type="ECO:0000259" key="1">
    <source>
        <dbReference type="PROSITE" id="PS51005"/>
    </source>
</evidence>
<dbReference type="AlphaFoldDB" id="A0A8J5VUA3"/>
<reference evidence="2" key="1">
    <citation type="journal article" date="2021" name="bioRxiv">
        <title>Whole Genome Assembly and Annotation of Northern Wild Rice, Zizania palustris L., Supports a Whole Genome Duplication in the Zizania Genus.</title>
        <authorList>
            <person name="Haas M."/>
            <person name="Kono T."/>
            <person name="Macchietto M."/>
            <person name="Millas R."/>
            <person name="McGilp L."/>
            <person name="Shao M."/>
            <person name="Duquette J."/>
            <person name="Hirsch C.N."/>
            <person name="Kimball J."/>
        </authorList>
    </citation>
    <scope>NUCLEOTIDE SEQUENCE</scope>
    <source>
        <tissue evidence="2">Fresh leaf tissue</tissue>
    </source>
</reference>
<proteinExistence type="predicted"/>
<accession>A0A8J5VUA3</accession>
<evidence type="ECO:0000313" key="3">
    <source>
        <dbReference type="Proteomes" id="UP000729402"/>
    </source>
</evidence>
<dbReference type="PROSITE" id="PS51005">
    <property type="entry name" value="NAC"/>
    <property type="match status" value="1"/>
</dbReference>
<dbReference type="EMBL" id="JAAALK010000282">
    <property type="protein sequence ID" value="KAG8081045.1"/>
    <property type="molecule type" value="Genomic_DNA"/>
</dbReference>
<dbReference type="Pfam" id="PF02365">
    <property type="entry name" value="NAM"/>
    <property type="match status" value="1"/>
</dbReference>
<comment type="caution">
    <text evidence="2">The sequence shown here is derived from an EMBL/GenBank/DDBJ whole genome shotgun (WGS) entry which is preliminary data.</text>
</comment>
<dbReference type="PANTHER" id="PTHR31719:SF88">
    <property type="entry name" value="OS07G0272700 PROTEIN"/>
    <property type="match status" value="1"/>
</dbReference>
<feature type="domain" description="NAC" evidence="1">
    <location>
        <begin position="10"/>
        <end position="158"/>
    </location>
</feature>
<reference evidence="2" key="2">
    <citation type="submission" date="2021-02" db="EMBL/GenBank/DDBJ databases">
        <authorList>
            <person name="Kimball J.A."/>
            <person name="Haas M.W."/>
            <person name="Macchietto M."/>
            <person name="Kono T."/>
            <person name="Duquette J."/>
            <person name="Shao M."/>
        </authorList>
    </citation>
    <scope>NUCLEOTIDE SEQUENCE</scope>
    <source>
        <tissue evidence="2">Fresh leaf tissue</tissue>
    </source>
</reference>
<dbReference type="GO" id="GO:0006355">
    <property type="term" value="P:regulation of DNA-templated transcription"/>
    <property type="evidence" value="ECO:0007669"/>
    <property type="project" value="InterPro"/>
</dbReference>
<sequence>MAVGTSADGLSPGTKFDPTADGLNTCFLLPHIQGKKLSLDGVILETNPLSATAHRGIVSRDHGRKGNEVFFFTIMQGQEWQGPSTKAYRSGWCASRGRVYVDGKRLRDPRQRQEIGWRKYLLNFRADGERGKTGWVMHEYSITSLADLAALPTRLYHIRFSVYVR</sequence>
<organism evidence="2 3">
    <name type="scientific">Zizania palustris</name>
    <name type="common">Northern wild rice</name>
    <dbReference type="NCBI Taxonomy" id="103762"/>
    <lineage>
        <taxon>Eukaryota</taxon>
        <taxon>Viridiplantae</taxon>
        <taxon>Streptophyta</taxon>
        <taxon>Embryophyta</taxon>
        <taxon>Tracheophyta</taxon>
        <taxon>Spermatophyta</taxon>
        <taxon>Magnoliopsida</taxon>
        <taxon>Liliopsida</taxon>
        <taxon>Poales</taxon>
        <taxon>Poaceae</taxon>
        <taxon>BOP clade</taxon>
        <taxon>Oryzoideae</taxon>
        <taxon>Oryzeae</taxon>
        <taxon>Zizaniinae</taxon>
        <taxon>Zizania</taxon>
    </lineage>
</organism>
<dbReference type="InterPro" id="IPR003441">
    <property type="entry name" value="NAC-dom"/>
</dbReference>
<name>A0A8J5VUA3_ZIZPA</name>
<protein>
    <recommendedName>
        <fullName evidence="1">NAC domain-containing protein</fullName>
    </recommendedName>
</protein>